<dbReference type="PROSITE" id="PS50020">
    <property type="entry name" value="WW_DOMAIN_2"/>
    <property type="match status" value="1"/>
</dbReference>
<dbReference type="InterPro" id="IPR012677">
    <property type="entry name" value="Nucleotide-bd_a/b_plait_sf"/>
</dbReference>
<evidence type="ECO:0000256" key="1">
    <source>
        <dbReference type="ARBA" id="ARBA00022884"/>
    </source>
</evidence>
<protein>
    <recommendedName>
        <fullName evidence="8">Flowering time control protein FCA</fullName>
    </recommendedName>
</protein>
<feature type="compositionally biased region" description="Low complexity" evidence="3">
    <location>
        <begin position="26"/>
        <end position="43"/>
    </location>
</feature>
<dbReference type="InterPro" id="IPR001202">
    <property type="entry name" value="WW_dom"/>
</dbReference>
<dbReference type="Pfam" id="PF00076">
    <property type="entry name" value="RRM_1"/>
    <property type="match status" value="2"/>
</dbReference>
<name>A0AAD6RGS1_9ROSI</name>
<feature type="compositionally biased region" description="Basic and acidic residues" evidence="3">
    <location>
        <begin position="1"/>
        <end position="15"/>
    </location>
</feature>
<dbReference type="Gene3D" id="2.20.70.10">
    <property type="match status" value="1"/>
</dbReference>
<feature type="domain" description="WW" evidence="4">
    <location>
        <begin position="412"/>
        <end position="445"/>
    </location>
</feature>
<feature type="compositionally biased region" description="Polar residues" evidence="3">
    <location>
        <begin position="388"/>
        <end position="404"/>
    </location>
</feature>
<feature type="domain" description="RRM" evidence="5">
    <location>
        <begin position="178"/>
        <end position="258"/>
    </location>
</feature>
<evidence type="ECO:0008006" key="8">
    <source>
        <dbReference type="Google" id="ProtNLM"/>
    </source>
</evidence>
<dbReference type="PROSITE" id="PS50102">
    <property type="entry name" value="RRM"/>
    <property type="match status" value="2"/>
</dbReference>
<dbReference type="SMART" id="SM00360">
    <property type="entry name" value="RRM"/>
    <property type="match status" value="2"/>
</dbReference>
<keyword evidence="1 2" id="KW-0694">RNA-binding</keyword>
<dbReference type="Pfam" id="PF00397">
    <property type="entry name" value="WW"/>
    <property type="match status" value="1"/>
</dbReference>
<dbReference type="InterPro" id="IPR000504">
    <property type="entry name" value="RRM_dom"/>
</dbReference>
<dbReference type="InterPro" id="IPR050502">
    <property type="entry name" value="Euk_RNA-bind_prot"/>
</dbReference>
<dbReference type="AlphaFoldDB" id="A0AAD6RGS1"/>
<comment type="caution">
    <text evidence="6">The sequence shown here is derived from an EMBL/GenBank/DDBJ whole genome shotgun (WGS) entry which is preliminary data.</text>
</comment>
<dbReference type="SUPFAM" id="SSF54928">
    <property type="entry name" value="RNA-binding domain, RBD"/>
    <property type="match status" value="2"/>
</dbReference>
<dbReference type="PANTHER" id="PTHR48025">
    <property type="entry name" value="OS02G0815200 PROTEIN"/>
    <property type="match status" value="1"/>
</dbReference>
<feature type="region of interest" description="Disordered" evidence="3">
    <location>
        <begin position="1"/>
        <end position="72"/>
    </location>
</feature>
<evidence type="ECO:0000313" key="7">
    <source>
        <dbReference type="Proteomes" id="UP001164929"/>
    </source>
</evidence>
<dbReference type="GO" id="GO:0003729">
    <property type="term" value="F:mRNA binding"/>
    <property type="evidence" value="ECO:0007669"/>
    <property type="project" value="TreeGrafter"/>
</dbReference>
<sequence>MERHRGDHQRHHELQHPNFNQHHPDQNQFNNHNHSHYNYDSNQQMSGEANDPFSGGLFRPNGRKRGRFHSSDYGDGGVNAKLYVAPIPRTTTEENIRSLFEEHGSVVEVVLPRDKRTGQQQAYCFVKYTTFEEADRAIRALHNQHTIPGEVVPFKVRYADGERERPVPRCPVVGGFVDKLYVGSINKLASKQEIEEIFSPYGHVEDVYIARDELKQSRGCAFVKFAQRDMALAAIKGLNGTLTMRGCDQPLIVRFADPKKPKTGELRGSYAFGGPNFGPCSQQPMIRPAPGCFLPNASFSMQQTSTTGVPQAVAHAAKQELVSPHITEQPLSSVKHSPSQLSQMPLQHMQAPEKCFQSPQQAIFDTHKQTQILEQQQNQQIALQEPTWTTNTQPASRNSVTSAVPPSPQIVDPGECDWSEHSCPDGYKYYYNCITYESRWEKPVEITLFLQQFQEQKRLHGSNQQSSLSPVCSAEEVDQTQKVLLEMNQIVCKYNQKQVLLLIPRVFNRRLGLLKIKCKNIFEAIILLSFSIISLGPFVDVHFWKSGILSSIPRRTSESIDGMHLGIWALLPDILSLAAAVCTFKASSTESVEARRFMKVSCIIHEGLFQHDTANKNIIKLAFGVEVGCISDTRTIENFQGS</sequence>
<proteinExistence type="predicted"/>
<evidence type="ECO:0000259" key="5">
    <source>
        <dbReference type="PROSITE" id="PS50102"/>
    </source>
</evidence>
<dbReference type="PANTHER" id="PTHR48025:SF1">
    <property type="entry name" value="RRM DOMAIN-CONTAINING PROTEIN"/>
    <property type="match status" value="1"/>
</dbReference>
<accession>A0AAD6RGS1</accession>
<evidence type="ECO:0000259" key="4">
    <source>
        <dbReference type="PROSITE" id="PS50020"/>
    </source>
</evidence>
<evidence type="ECO:0000256" key="3">
    <source>
        <dbReference type="SAM" id="MobiDB-lite"/>
    </source>
</evidence>
<evidence type="ECO:0000256" key="2">
    <source>
        <dbReference type="PROSITE-ProRule" id="PRU00176"/>
    </source>
</evidence>
<keyword evidence="7" id="KW-1185">Reference proteome</keyword>
<dbReference type="InterPro" id="IPR036020">
    <property type="entry name" value="WW_dom_sf"/>
</dbReference>
<dbReference type="SMART" id="SM00456">
    <property type="entry name" value="WW"/>
    <property type="match status" value="1"/>
</dbReference>
<dbReference type="SUPFAM" id="SSF51045">
    <property type="entry name" value="WW domain"/>
    <property type="match status" value="1"/>
</dbReference>
<dbReference type="EMBL" id="JAQIZT010000002">
    <property type="protein sequence ID" value="KAJ7008140.1"/>
    <property type="molecule type" value="Genomic_DNA"/>
</dbReference>
<dbReference type="CDD" id="cd00201">
    <property type="entry name" value="WW"/>
    <property type="match status" value="1"/>
</dbReference>
<reference evidence="6" key="1">
    <citation type="journal article" date="2023" name="Mol. Ecol. Resour.">
        <title>Chromosome-level genome assembly of a triploid poplar Populus alba 'Berolinensis'.</title>
        <authorList>
            <person name="Chen S."/>
            <person name="Yu Y."/>
            <person name="Wang X."/>
            <person name="Wang S."/>
            <person name="Zhang T."/>
            <person name="Zhou Y."/>
            <person name="He R."/>
            <person name="Meng N."/>
            <person name="Wang Y."/>
            <person name="Liu W."/>
            <person name="Liu Z."/>
            <person name="Liu J."/>
            <person name="Guo Q."/>
            <person name="Huang H."/>
            <person name="Sederoff R.R."/>
            <person name="Wang G."/>
            <person name="Qu G."/>
            <person name="Chen S."/>
        </authorList>
    </citation>
    <scope>NUCLEOTIDE SEQUENCE</scope>
    <source>
        <strain evidence="6">SC-2020</strain>
    </source>
</reference>
<evidence type="ECO:0000313" key="6">
    <source>
        <dbReference type="EMBL" id="KAJ7008140.1"/>
    </source>
</evidence>
<feature type="region of interest" description="Disordered" evidence="3">
    <location>
        <begin position="388"/>
        <end position="407"/>
    </location>
</feature>
<dbReference type="Proteomes" id="UP001164929">
    <property type="component" value="Chromosome 2"/>
</dbReference>
<dbReference type="Gene3D" id="3.30.70.330">
    <property type="match status" value="2"/>
</dbReference>
<dbReference type="PROSITE" id="PS01159">
    <property type="entry name" value="WW_DOMAIN_1"/>
    <property type="match status" value="1"/>
</dbReference>
<gene>
    <name evidence="6" type="ORF">NC653_006989</name>
</gene>
<feature type="domain" description="RRM" evidence="5">
    <location>
        <begin position="80"/>
        <end position="161"/>
    </location>
</feature>
<dbReference type="InterPro" id="IPR035979">
    <property type="entry name" value="RBD_domain_sf"/>
</dbReference>
<organism evidence="6 7">
    <name type="scientific">Populus alba x Populus x berolinensis</name>
    <dbReference type="NCBI Taxonomy" id="444605"/>
    <lineage>
        <taxon>Eukaryota</taxon>
        <taxon>Viridiplantae</taxon>
        <taxon>Streptophyta</taxon>
        <taxon>Embryophyta</taxon>
        <taxon>Tracheophyta</taxon>
        <taxon>Spermatophyta</taxon>
        <taxon>Magnoliopsida</taxon>
        <taxon>eudicotyledons</taxon>
        <taxon>Gunneridae</taxon>
        <taxon>Pentapetalae</taxon>
        <taxon>rosids</taxon>
        <taxon>fabids</taxon>
        <taxon>Malpighiales</taxon>
        <taxon>Salicaceae</taxon>
        <taxon>Saliceae</taxon>
        <taxon>Populus</taxon>
    </lineage>
</organism>